<proteinExistence type="predicted"/>
<evidence type="ECO:0008006" key="3">
    <source>
        <dbReference type="Google" id="ProtNLM"/>
    </source>
</evidence>
<sequence length="122" mass="14423">MGALIAAISGCQVKDESTQLTTDELLHLFTERTVESYNLINGSTSFTYYAANGRVEQERYWETRKGKWRVKDNEICLQMEHKSESCRTVYQVGDRYYKYRSDDQGQQQKVIRYRQFLMGNRL</sequence>
<dbReference type="EMBL" id="CP073344">
    <property type="protein sequence ID" value="UTW03594.1"/>
    <property type="molecule type" value="Genomic_DNA"/>
</dbReference>
<evidence type="ECO:0000313" key="1">
    <source>
        <dbReference type="EMBL" id="UTW03594.1"/>
    </source>
</evidence>
<organism evidence="1 2">
    <name type="scientific">Amphritea atlantica</name>
    <dbReference type="NCBI Taxonomy" id="355243"/>
    <lineage>
        <taxon>Bacteria</taxon>
        <taxon>Pseudomonadati</taxon>
        <taxon>Pseudomonadota</taxon>
        <taxon>Gammaproteobacteria</taxon>
        <taxon>Oceanospirillales</taxon>
        <taxon>Oceanospirillaceae</taxon>
        <taxon>Amphritea</taxon>
    </lineage>
</organism>
<dbReference type="Proteomes" id="UP001059950">
    <property type="component" value="Chromosome"/>
</dbReference>
<evidence type="ECO:0000313" key="2">
    <source>
        <dbReference type="Proteomes" id="UP001059950"/>
    </source>
</evidence>
<gene>
    <name evidence="1" type="ORF">KDX31_00655</name>
</gene>
<reference evidence="1" key="1">
    <citation type="submission" date="2021-04" db="EMBL/GenBank/DDBJ databases">
        <title>Oceanospirillales bacteria with DddD are important DMSP degraders in coastal seawater.</title>
        <authorList>
            <person name="Liu J."/>
        </authorList>
    </citation>
    <scope>NUCLEOTIDE SEQUENCE</scope>
    <source>
        <strain evidence="1">GY6</strain>
    </source>
</reference>
<name>A0ABY5GUZ6_9GAMM</name>
<keyword evidence="2" id="KW-1185">Reference proteome</keyword>
<protein>
    <recommendedName>
        <fullName evidence="3">Lipoprotein</fullName>
    </recommendedName>
</protein>
<accession>A0ABY5GUZ6</accession>